<feature type="region of interest" description="Disordered" evidence="5">
    <location>
        <begin position="284"/>
        <end position="311"/>
    </location>
</feature>
<dbReference type="PANTHER" id="PTHR24161:SF85">
    <property type="entry name" value="PALMITOYLTRANSFERASE HIP14"/>
    <property type="match status" value="1"/>
</dbReference>
<evidence type="ECO:0000256" key="4">
    <source>
        <dbReference type="PROSITE-ProRule" id="PRU00023"/>
    </source>
</evidence>
<protein>
    <recommendedName>
        <fullName evidence="1">protein S-acyltransferase</fullName>
        <ecNumber evidence="1">2.3.1.225</ecNumber>
    </recommendedName>
</protein>
<dbReference type="PANTHER" id="PTHR24161">
    <property type="entry name" value="ANK_REP_REGION DOMAIN-CONTAINING PROTEIN-RELATED"/>
    <property type="match status" value="1"/>
</dbReference>
<evidence type="ECO:0000256" key="2">
    <source>
        <dbReference type="ARBA" id="ARBA00022737"/>
    </source>
</evidence>
<dbReference type="SMART" id="SM00248">
    <property type="entry name" value="ANK"/>
    <property type="match status" value="5"/>
</dbReference>
<feature type="repeat" description="ANK" evidence="4">
    <location>
        <begin position="409"/>
        <end position="441"/>
    </location>
</feature>
<feature type="repeat" description="ANK" evidence="4">
    <location>
        <begin position="514"/>
        <end position="536"/>
    </location>
</feature>
<dbReference type="PROSITE" id="PS50088">
    <property type="entry name" value="ANK_REPEAT"/>
    <property type="match status" value="3"/>
</dbReference>
<dbReference type="GO" id="GO:0019706">
    <property type="term" value="F:protein-cysteine S-palmitoyltransferase activity"/>
    <property type="evidence" value="ECO:0007669"/>
    <property type="project" value="UniProtKB-EC"/>
</dbReference>
<name>A0A0B7NG99_9FUNG</name>
<dbReference type="AlphaFoldDB" id="A0A0B7NG99"/>
<organism evidence="6 7">
    <name type="scientific">Parasitella parasitica</name>
    <dbReference type="NCBI Taxonomy" id="35722"/>
    <lineage>
        <taxon>Eukaryota</taxon>
        <taxon>Fungi</taxon>
        <taxon>Fungi incertae sedis</taxon>
        <taxon>Mucoromycota</taxon>
        <taxon>Mucoromycotina</taxon>
        <taxon>Mucoromycetes</taxon>
        <taxon>Mucorales</taxon>
        <taxon>Mucorineae</taxon>
        <taxon>Mucoraceae</taxon>
        <taxon>Parasitella</taxon>
    </lineage>
</organism>
<keyword evidence="7" id="KW-1185">Reference proteome</keyword>
<accession>A0A0B7NG99</accession>
<feature type="region of interest" description="Disordered" evidence="5">
    <location>
        <begin position="141"/>
        <end position="250"/>
    </location>
</feature>
<sequence length="609" mass="66352">MTTPSALNNVNYQFDNARQVQRIQTQGISEINAMSQPHYQQHQRTTPKDNLVKLTQRISNSELKQAFQIEITKLMTDYDHLISTLQQRSEILEQENETLQLTEDSYQHRYEKAVREMQFFRKKYERAVELTKQYAVISTARPNSPSMESTVPSQLSPAYSDGSGSPLPSSVPTPEGAAYPSLSSPPPLPATPLPAETKASRHVSSASSSSNASSNNSGAPHSPVFRISKTSNAGPGSVHSASTDGESLGSKYIPVRKGSWQYNMQQPSPTSPLASPVLAHKNLAHPASTAPPSGVARSATTASHVGSANSSEIQQRKFDPLAFGGSDTLWEDLARSSRAEPTIKKIVSNFLRRGGSPNTAKQSSSFQAVKFGYGMIHTAIVKKEKDALEFLLDNGANPNAMTLSQVEDDKVTPVYLAASMGWLPGLEMLLNAGADLSNARGAGVKNKSALHVAAENCHRATVEYIVLRTEPKYHLQVDNMGASALHYASASGHTDLVLFFINKCQLPVDQADIKGDTPLHWASRHGNLEVATLFIETYECDINSYGIPGKSSTPYDLAKAGGHTRLIEYYKRIGALSAKKMEKKREEEVEKTVPLHLESALSKNGLFGF</sequence>
<dbReference type="STRING" id="35722.A0A0B7NG99"/>
<dbReference type="InterPro" id="IPR036770">
    <property type="entry name" value="Ankyrin_rpt-contain_sf"/>
</dbReference>
<feature type="compositionally biased region" description="Polar residues" evidence="5">
    <location>
        <begin position="141"/>
        <end position="172"/>
    </location>
</feature>
<dbReference type="SUPFAM" id="SSF48403">
    <property type="entry name" value="Ankyrin repeat"/>
    <property type="match status" value="1"/>
</dbReference>
<feature type="compositionally biased region" description="Polar residues" evidence="5">
    <location>
        <begin position="228"/>
        <end position="245"/>
    </location>
</feature>
<dbReference type="PROSITE" id="PS50297">
    <property type="entry name" value="ANK_REP_REGION"/>
    <property type="match status" value="1"/>
</dbReference>
<dbReference type="EMBL" id="LN733710">
    <property type="protein sequence ID" value="CEP17566.1"/>
    <property type="molecule type" value="Genomic_DNA"/>
</dbReference>
<evidence type="ECO:0000313" key="6">
    <source>
        <dbReference type="EMBL" id="CEP17566.1"/>
    </source>
</evidence>
<feature type="repeat" description="ANK" evidence="4">
    <location>
        <begin position="371"/>
        <end position="403"/>
    </location>
</feature>
<evidence type="ECO:0000256" key="5">
    <source>
        <dbReference type="SAM" id="MobiDB-lite"/>
    </source>
</evidence>
<dbReference type="OrthoDB" id="426293at2759"/>
<feature type="compositionally biased region" description="Polar residues" evidence="5">
    <location>
        <begin position="298"/>
        <end position="311"/>
    </location>
</feature>
<keyword evidence="2" id="KW-0677">Repeat</keyword>
<evidence type="ECO:0000313" key="7">
    <source>
        <dbReference type="Proteomes" id="UP000054107"/>
    </source>
</evidence>
<feature type="compositionally biased region" description="Low complexity" evidence="5">
    <location>
        <begin position="204"/>
        <end position="217"/>
    </location>
</feature>
<keyword evidence="3 4" id="KW-0040">ANK repeat</keyword>
<dbReference type="Pfam" id="PF12796">
    <property type="entry name" value="Ank_2"/>
    <property type="match status" value="1"/>
</dbReference>
<feature type="compositionally biased region" description="Pro residues" evidence="5">
    <location>
        <begin position="183"/>
        <end position="192"/>
    </location>
</feature>
<dbReference type="Gene3D" id="1.25.40.20">
    <property type="entry name" value="Ankyrin repeat-containing domain"/>
    <property type="match status" value="1"/>
</dbReference>
<reference evidence="6 7" key="1">
    <citation type="submission" date="2014-09" db="EMBL/GenBank/DDBJ databases">
        <authorList>
            <person name="Ellenberger Sabrina"/>
        </authorList>
    </citation>
    <scope>NUCLEOTIDE SEQUENCE [LARGE SCALE GENOMIC DNA]</scope>
    <source>
        <strain evidence="6 7">CBS 412.66</strain>
    </source>
</reference>
<gene>
    <name evidence="6" type="primary">PARPA_11864.1 scaffold 44722</name>
</gene>
<proteinExistence type="predicted"/>
<dbReference type="InterPro" id="IPR002110">
    <property type="entry name" value="Ankyrin_rpt"/>
</dbReference>
<dbReference type="Proteomes" id="UP000054107">
    <property type="component" value="Unassembled WGS sequence"/>
</dbReference>
<evidence type="ECO:0000256" key="3">
    <source>
        <dbReference type="ARBA" id="ARBA00023043"/>
    </source>
</evidence>
<evidence type="ECO:0000256" key="1">
    <source>
        <dbReference type="ARBA" id="ARBA00012210"/>
    </source>
</evidence>
<dbReference type="EC" id="2.3.1.225" evidence="1"/>